<sequence length="319" mass="35162">MYVLKTYFPPSFDVKPFDGMYTLPSYHQGEFQAPTTSNGVALGPEAQFVHQTFSETDFVQQQAHLIKELLLLKENFEKLTIKLAGEGIVAGRKRSTSFKAEPSPVAVKQPTKQAATEVPKKVGVVEGARPFEVIPLPKDNAYVPREDTKISNDVCMPPVLIKFKAQKGNAVGKIEISKPDDCGDWLNLLETLAKKNGLAFDVVRSGKSSVYLAKTETVTAEGLIASWKMLGASIGLYSYESSVVTNTIDKWLDLFEGKSSGEDAKIWRSANQYLSSNPTLTGTNEFGLSDVIAYSFYVKSTQSHESNLEIWAGRFSQLL</sequence>
<dbReference type="Proteomes" id="UP000095286">
    <property type="component" value="Unplaced"/>
</dbReference>
<reference evidence="2" key="1">
    <citation type="submission" date="2016-11" db="UniProtKB">
        <authorList>
            <consortium name="WormBaseParasite"/>
        </authorList>
    </citation>
    <scope>IDENTIFICATION</scope>
    <source>
        <strain evidence="2">KR3021</strain>
    </source>
</reference>
<name>A0AC35TG99_9BILA</name>
<dbReference type="WBParaSite" id="RSKR_0000028300.1">
    <property type="protein sequence ID" value="RSKR_0000028300.1"/>
    <property type="gene ID" value="RSKR_0000028300"/>
</dbReference>
<organism evidence="1 2">
    <name type="scientific">Rhabditophanes sp. KR3021</name>
    <dbReference type="NCBI Taxonomy" id="114890"/>
    <lineage>
        <taxon>Eukaryota</taxon>
        <taxon>Metazoa</taxon>
        <taxon>Ecdysozoa</taxon>
        <taxon>Nematoda</taxon>
        <taxon>Chromadorea</taxon>
        <taxon>Rhabditida</taxon>
        <taxon>Tylenchina</taxon>
        <taxon>Panagrolaimomorpha</taxon>
        <taxon>Strongyloidoidea</taxon>
        <taxon>Alloionematidae</taxon>
        <taxon>Rhabditophanes</taxon>
    </lineage>
</organism>
<evidence type="ECO:0000313" key="2">
    <source>
        <dbReference type="WBParaSite" id="RSKR_0000028300.1"/>
    </source>
</evidence>
<protein>
    <submittedName>
        <fullName evidence="2">Polyprotein</fullName>
    </submittedName>
</protein>
<accession>A0AC35TG99</accession>
<proteinExistence type="predicted"/>
<evidence type="ECO:0000313" key="1">
    <source>
        <dbReference type="Proteomes" id="UP000095286"/>
    </source>
</evidence>